<reference evidence="2 3" key="1">
    <citation type="submission" date="2019-01" db="EMBL/GenBank/DDBJ databases">
        <authorList>
            <person name="Chen W.-M."/>
        </authorList>
    </citation>
    <scope>NUCLEOTIDE SEQUENCE [LARGE SCALE GENOMIC DNA]</scope>
    <source>
        <strain evidence="2 3">YBJ-36</strain>
    </source>
</reference>
<accession>A0A3S2WX08</accession>
<dbReference type="Gene3D" id="3.10.450.50">
    <property type="match status" value="1"/>
</dbReference>
<dbReference type="AlphaFoldDB" id="A0A3S2WX08"/>
<dbReference type="RefSeq" id="WP_127706727.1">
    <property type="nucleotide sequence ID" value="NZ_SACK01000007.1"/>
</dbReference>
<dbReference type="InterPro" id="IPR031977">
    <property type="entry name" value="DUF4783"/>
</dbReference>
<keyword evidence="3" id="KW-1185">Reference proteome</keyword>
<dbReference type="Pfam" id="PF16022">
    <property type="entry name" value="DUF4783"/>
    <property type="match status" value="1"/>
</dbReference>
<comment type="caution">
    <text evidence="2">The sequence shown here is derived from an EMBL/GenBank/DDBJ whole genome shotgun (WGS) entry which is preliminary data.</text>
</comment>
<gene>
    <name evidence="2" type="ORF">EOD41_15955</name>
</gene>
<proteinExistence type="predicted"/>
<evidence type="ECO:0000313" key="2">
    <source>
        <dbReference type="EMBL" id="RVT99931.1"/>
    </source>
</evidence>
<protein>
    <submittedName>
        <fullName evidence="2">DUF4783 domain-containing protein</fullName>
    </submittedName>
</protein>
<evidence type="ECO:0000313" key="3">
    <source>
        <dbReference type="Proteomes" id="UP000282759"/>
    </source>
</evidence>
<feature type="chain" id="PRO_5018523609" evidence="1">
    <location>
        <begin position="22"/>
        <end position="130"/>
    </location>
</feature>
<name>A0A3S2WX08_9SPHI</name>
<sequence length="130" mass="14755">MTKRRFLPVLILFMLPLLTTAAEIDVIADLFKSGNSAELSKHFAQSLDVTLLKEENVYSKTQAELVLKKFFEQNKPKAVKVLHRVNTSNTYRFGVLLLSTDKGNYRVSLTMNSIKGSLQIIELRIEAEKP</sequence>
<keyword evidence="1" id="KW-0732">Signal</keyword>
<dbReference type="OrthoDB" id="1524766at2"/>
<evidence type="ECO:0000256" key="1">
    <source>
        <dbReference type="SAM" id="SignalP"/>
    </source>
</evidence>
<feature type="signal peptide" evidence="1">
    <location>
        <begin position="1"/>
        <end position="21"/>
    </location>
</feature>
<organism evidence="2 3">
    <name type="scientific">Mucilaginibacter limnophilus</name>
    <dbReference type="NCBI Taxonomy" id="1932778"/>
    <lineage>
        <taxon>Bacteria</taxon>
        <taxon>Pseudomonadati</taxon>
        <taxon>Bacteroidota</taxon>
        <taxon>Sphingobacteriia</taxon>
        <taxon>Sphingobacteriales</taxon>
        <taxon>Sphingobacteriaceae</taxon>
        <taxon>Mucilaginibacter</taxon>
    </lineage>
</organism>
<dbReference type="Proteomes" id="UP000282759">
    <property type="component" value="Unassembled WGS sequence"/>
</dbReference>
<dbReference type="EMBL" id="SACK01000007">
    <property type="protein sequence ID" value="RVT99931.1"/>
    <property type="molecule type" value="Genomic_DNA"/>
</dbReference>